<reference evidence="2" key="1">
    <citation type="submission" date="2021-01" db="EMBL/GenBank/DDBJ databases">
        <title>Whole genome shotgun sequence of Planosporangium flavigriseum NBRC 105377.</title>
        <authorList>
            <person name="Komaki H."/>
            <person name="Tamura T."/>
        </authorList>
    </citation>
    <scope>NUCLEOTIDE SEQUENCE</scope>
    <source>
        <strain evidence="2">NBRC 105377</strain>
    </source>
</reference>
<dbReference type="Proteomes" id="UP000653674">
    <property type="component" value="Unassembled WGS sequence"/>
</dbReference>
<name>A0A8J3PMV8_9ACTN</name>
<evidence type="ECO:0000256" key="1">
    <source>
        <dbReference type="SAM" id="MobiDB-lite"/>
    </source>
</evidence>
<dbReference type="EMBL" id="BONU01000041">
    <property type="protein sequence ID" value="GIG75961.1"/>
    <property type="molecule type" value="Genomic_DNA"/>
</dbReference>
<dbReference type="RefSeq" id="WP_168079657.1">
    <property type="nucleotide sequence ID" value="NZ_BAAAQJ010000029.1"/>
</dbReference>
<organism evidence="2 3">
    <name type="scientific">Planosporangium flavigriseum</name>
    <dbReference type="NCBI Taxonomy" id="373681"/>
    <lineage>
        <taxon>Bacteria</taxon>
        <taxon>Bacillati</taxon>
        <taxon>Actinomycetota</taxon>
        <taxon>Actinomycetes</taxon>
        <taxon>Micromonosporales</taxon>
        <taxon>Micromonosporaceae</taxon>
        <taxon>Planosporangium</taxon>
    </lineage>
</organism>
<gene>
    <name evidence="2" type="ORF">Pfl04_43650</name>
</gene>
<comment type="caution">
    <text evidence="2">The sequence shown here is derived from an EMBL/GenBank/DDBJ whole genome shotgun (WGS) entry which is preliminary data.</text>
</comment>
<accession>A0A8J3PMV8</accession>
<protein>
    <submittedName>
        <fullName evidence="2">Uncharacterized protein</fullName>
    </submittedName>
</protein>
<feature type="region of interest" description="Disordered" evidence="1">
    <location>
        <begin position="1"/>
        <end position="36"/>
    </location>
</feature>
<evidence type="ECO:0000313" key="2">
    <source>
        <dbReference type="EMBL" id="GIG75961.1"/>
    </source>
</evidence>
<evidence type="ECO:0000313" key="3">
    <source>
        <dbReference type="Proteomes" id="UP000653674"/>
    </source>
</evidence>
<keyword evidence="3" id="KW-1185">Reference proteome</keyword>
<sequence length="75" mass="7676">MQPLRQENRQGSDDQRGKRPSRCAEVPSHRPLGAAAGPIRAVGATGLIATLGPINIVGPISTLGPISIVGPISTV</sequence>
<dbReference type="AlphaFoldDB" id="A0A8J3PMV8"/>
<proteinExistence type="predicted"/>
<feature type="compositionally biased region" description="Basic and acidic residues" evidence="1">
    <location>
        <begin position="1"/>
        <end position="17"/>
    </location>
</feature>